<evidence type="ECO:0000313" key="2">
    <source>
        <dbReference type="Proteomes" id="UP001363035"/>
    </source>
</evidence>
<name>A0ABU8I775_9SPHI</name>
<gene>
    <name evidence="1" type="ORF">VJ786_10615</name>
</gene>
<dbReference type="Gene3D" id="1.10.1470.10">
    <property type="entry name" value="YjbJ"/>
    <property type="match status" value="1"/>
</dbReference>
<keyword evidence="2" id="KW-1185">Reference proteome</keyword>
<dbReference type="EMBL" id="JAYLLN010000024">
    <property type="protein sequence ID" value="MEI5985353.1"/>
    <property type="molecule type" value="Genomic_DNA"/>
</dbReference>
<proteinExistence type="predicted"/>
<dbReference type="Proteomes" id="UP001363035">
    <property type="component" value="Unassembled WGS sequence"/>
</dbReference>
<dbReference type="RefSeq" id="WP_099366000.1">
    <property type="nucleotide sequence ID" value="NZ_JAYLLN010000024.1"/>
</dbReference>
<protein>
    <submittedName>
        <fullName evidence="1">CsbD family protein</fullName>
    </submittedName>
</protein>
<dbReference type="SUPFAM" id="SSF69047">
    <property type="entry name" value="Hypothetical protein YjbJ"/>
    <property type="match status" value="1"/>
</dbReference>
<accession>A0ABU8I775</accession>
<organism evidence="1 2">
    <name type="scientific">Sphingobacterium tenebrionis</name>
    <dbReference type="NCBI Taxonomy" id="3111775"/>
    <lineage>
        <taxon>Bacteria</taxon>
        <taxon>Pseudomonadati</taxon>
        <taxon>Bacteroidota</taxon>
        <taxon>Sphingobacteriia</taxon>
        <taxon>Sphingobacteriales</taxon>
        <taxon>Sphingobacteriaceae</taxon>
        <taxon>Sphingobacterium</taxon>
    </lineage>
</organism>
<dbReference type="InterPro" id="IPR036629">
    <property type="entry name" value="YjbJ_sf"/>
</dbReference>
<sequence length="84" mass="10480">MNDFLTLLFYKKQGKEINMESQDFNFKGKWDVVKERIREEFPDIPEEDFNYQEGKEEDVYGRFQQRFGKSRQEIQDWFNRLDKR</sequence>
<comment type="caution">
    <text evidence="1">The sequence shown here is derived from an EMBL/GenBank/DDBJ whole genome shotgun (WGS) entry which is preliminary data.</text>
</comment>
<reference evidence="1 2" key="1">
    <citation type="submission" date="2024-01" db="EMBL/GenBank/DDBJ databases">
        <title>Sphingobacterium tenebrionis sp. nov., a novel endophyte isolated from tenebrio molitor intestines.</title>
        <authorList>
            <person name="Zhang C."/>
        </authorList>
    </citation>
    <scope>NUCLEOTIDE SEQUENCE [LARGE SCALE GENOMIC DNA]</scope>
    <source>
        <strain evidence="1 2">PU5-4</strain>
    </source>
</reference>
<evidence type="ECO:0000313" key="1">
    <source>
        <dbReference type="EMBL" id="MEI5985353.1"/>
    </source>
</evidence>